<protein>
    <submittedName>
        <fullName evidence="7">TetR/AcrR family transcriptional regulator</fullName>
    </submittedName>
</protein>
<feature type="domain" description="HTH tetR-type" evidence="6">
    <location>
        <begin position="30"/>
        <end position="89"/>
    </location>
</feature>
<dbReference type="Pfam" id="PF00440">
    <property type="entry name" value="TetR_N"/>
    <property type="match status" value="1"/>
</dbReference>
<dbReference type="InterPro" id="IPR009057">
    <property type="entry name" value="Homeodomain-like_sf"/>
</dbReference>
<feature type="region of interest" description="Disordered" evidence="5">
    <location>
        <begin position="1"/>
        <end position="26"/>
    </location>
</feature>
<proteinExistence type="predicted"/>
<accession>A0AAU2VL46</accession>
<dbReference type="InterPro" id="IPR049445">
    <property type="entry name" value="TetR_SbtR-like_C"/>
</dbReference>
<dbReference type="GO" id="GO:0003700">
    <property type="term" value="F:DNA-binding transcription factor activity"/>
    <property type="evidence" value="ECO:0007669"/>
    <property type="project" value="TreeGrafter"/>
</dbReference>
<dbReference type="Pfam" id="PF21597">
    <property type="entry name" value="TetR_C_43"/>
    <property type="match status" value="1"/>
</dbReference>
<name>A0AAU2VL46_9ACTN</name>
<dbReference type="Gene3D" id="1.10.357.10">
    <property type="entry name" value="Tetracycline Repressor, domain 2"/>
    <property type="match status" value="1"/>
</dbReference>
<feature type="DNA-binding region" description="H-T-H motif" evidence="4">
    <location>
        <begin position="52"/>
        <end position="71"/>
    </location>
</feature>
<sequence>MPAQPSRKRPATAGETSASAAPAGLRADARHNRDRILEAAREAYAAHGIDVPVTTIARRAGVGVATLYRRFPTRAALVTEAFSEQLAVCVAALDAALRDPDPWRGFCSLIEKVCAMQATDRGFTAAFLSRFPDAVDLDGQRVRAEEGIARLVRRTQESGQLRADFDPSDVTLLLLANNGVAGDSPEVSVAASRRLTGYLIQSFRAERTAPLPPPAPLELNRVHRLPPGP</sequence>
<dbReference type="InterPro" id="IPR001647">
    <property type="entry name" value="HTH_TetR"/>
</dbReference>
<evidence type="ECO:0000256" key="4">
    <source>
        <dbReference type="PROSITE-ProRule" id="PRU00335"/>
    </source>
</evidence>
<dbReference type="PROSITE" id="PS50977">
    <property type="entry name" value="HTH_TETR_2"/>
    <property type="match status" value="1"/>
</dbReference>
<dbReference type="AlphaFoldDB" id="A0AAU2VL46"/>
<evidence type="ECO:0000256" key="2">
    <source>
        <dbReference type="ARBA" id="ARBA00023125"/>
    </source>
</evidence>
<dbReference type="GO" id="GO:0000976">
    <property type="term" value="F:transcription cis-regulatory region binding"/>
    <property type="evidence" value="ECO:0007669"/>
    <property type="project" value="TreeGrafter"/>
</dbReference>
<feature type="region of interest" description="Disordered" evidence="5">
    <location>
        <begin position="210"/>
        <end position="229"/>
    </location>
</feature>
<dbReference type="InterPro" id="IPR036271">
    <property type="entry name" value="Tet_transcr_reg_TetR-rel_C_sf"/>
</dbReference>
<dbReference type="PANTHER" id="PTHR30055:SF234">
    <property type="entry name" value="HTH-TYPE TRANSCRIPTIONAL REGULATOR BETI"/>
    <property type="match status" value="1"/>
</dbReference>
<evidence type="ECO:0000256" key="5">
    <source>
        <dbReference type="SAM" id="MobiDB-lite"/>
    </source>
</evidence>
<gene>
    <name evidence="7" type="ORF">OG398_07280</name>
</gene>
<dbReference type="EMBL" id="CP108313">
    <property type="protein sequence ID" value="WTW68084.1"/>
    <property type="molecule type" value="Genomic_DNA"/>
</dbReference>
<reference evidence="7" key="1">
    <citation type="submission" date="2022-10" db="EMBL/GenBank/DDBJ databases">
        <title>The complete genomes of actinobacterial strains from the NBC collection.</title>
        <authorList>
            <person name="Joergensen T.S."/>
            <person name="Alvarez Arevalo M."/>
            <person name="Sterndorff E.B."/>
            <person name="Faurdal D."/>
            <person name="Vuksanovic O."/>
            <person name="Mourched A.-S."/>
            <person name="Charusanti P."/>
            <person name="Shaw S."/>
            <person name="Blin K."/>
            <person name="Weber T."/>
        </authorList>
    </citation>
    <scope>NUCLEOTIDE SEQUENCE</scope>
    <source>
        <strain evidence="7">NBC_00008</strain>
    </source>
</reference>
<evidence type="ECO:0000259" key="6">
    <source>
        <dbReference type="PROSITE" id="PS50977"/>
    </source>
</evidence>
<evidence type="ECO:0000256" key="1">
    <source>
        <dbReference type="ARBA" id="ARBA00023015"/>
    </source>
</evidence>
<keyword evidence="2 4" id="KW-0238">DNA-binding</keyword>
<dbReference type="InterPro" id="IPR050109">
    <property type="entry name" value="HTH-type_TetR-like_transc_reg"/>
</dbReference>
<dbReference type="SUPFAM" id="SSF46689">
    <property type="entry name" value="Homeodomain-like"/>
    <property type="match status" value="1"/>
</dbReference>
<dbReference type="PANTHER" id="PTHR30055">
    <property type="entry name" value="HTH-TYPE TRANSCRIPTIONAL REGULATOR RUTR"/>
    <property type="match status" value="1"/>
</dbReference>
<evidence type="ECO:0000256" key="3">
    <source>
        <dbReference type="ARBA" id="ARBA00023163"/>
    </source>
</evidence>
<feature type="compositionally biased region" description="Basic residues" evidence="5">
    <location>
        <begin position="1"/>
        <end position="10"/>
    </location>
</feature>
<keyword evidence="3" id="KW-0804">Transcription</keyword>
<dbReference type="SUPFAM" id="SSF48498">
    <property type="entry name" value="Tetracyclin repressor-like, C-terminal domain"/>
    <property type="match status" value="1"/>
</dbReference>
<dbReference type="PRINTS" id="PR00455">
    <property type="entry name" value="HTHTETR"/>
</dbReference>
<keyword evidence="1" id="KW-0805">Transcription regulation</keyword>
<evidence type="ECO:0000313" key="7">
    <source>
        <dbReference type="EMBL" id="WTW68084.1"/>
    </source>
</evidence>
<organism evidence="7">
    <name type="scientific">Streptomyces sp. NBC_00008</name>
    <dbReference type="NCBI Taxonomy" id="2903610"/>
    <lineage>
        <taxon>Bacteria</taxon>
        <taxon>Bacillati</taxon>
        <taxon>Actinomycetota</taxon>
        <taxon>Actinomycetes</taxon>
        <taxon>Kitasatosporales</taxon>
        <taxon>Streptomycetaceae</taxon>
        <taxon>Streptomyces</taxon>
    </lineage>
</organism>